<reference evidence="3" key="1">
    <citation type="journal article" date="2023" name="Mol. Phylogenet. Evol.">
        <title>Genome-scale phylogeny and comparative genomics of the fungal order Sordariales.</title>
        <authorList>
            <person name="Hensen N."/>
            <person name="Bonometti L."/>
            <person name="Westerberg I."/>
            <person name="Brannstrom I.O."/>
            <person name="Guillou S."/>
            <person name="Cros-Aarteil S."/>
            <person name="Calhoun S."/>
            <person name="Haridas S."/>
            <person name="Kuo A."/>
            <person name="Mondo S."/>
            <person name="Pangilinan J."/>
            <person name="Riley R."/>
            <person name="LaButti K."/>
            <person name="Andreopoulos B."/>
            <person name="Lipzen A."/>
            <person name="Chen C."/>
            <person name="Yan M."/>
            <person name="Daum C."/>
            <person name="Ng V."/>
            <person name="Clum A."/>
            <person name="Steindorff A."/>
            <person name="Ohm R.A."/>
            <person name="Martin F."/>
            <person name="Silar P."/>
            <person name="Natvig D.O."/>
            <person name="Lalanne C."/>
            <person name="Gautier V."/>
            <person name="Ament-Velasquez S.L."/>
            <person name="Kruys A."/>
            <person name="Hutchinson M.I."/>
            <person name="Powell A.J."/>
            <person name="Barry K."/>
            <person name="Miller A.N."/>
            <person name="Grigoriev I.V."/>
            <person name="Debuchy R."/>
            <person name="Gladieux P."/>
            <person name="Hiltunen Thoren M."/>
            <person name="Johannesson H."/>
        </authorList>
    </citation>
    <scope>NUCLEOTIDE SEQUENCE</scope>
    <source>
        <strain evidence="3">PSN324</strain>
    </source>
</reference>
<dbReference type="PANTHER" id="PTHR12111:SF2">
    <property type="entry name" value="SPLICING FACTOR YJU2B-RELATED"/>
    <property type="match status" value="1"/>
</dbReference>
<reference evidence="3" key="2">
    <citation type="submission" date="2023-06" db="EMBL/GenBank/DDBJ databases">
        <authorList>
            <consortium name="Lawrence Berkeley National Laboratory"/>
            <person name="Mondo S.J."/>
            <person name="Hensen N."/>
            <person name="Bonometti L."/>
            <person name="Westerberg I."/>
            <person name="Brannstrom I.O."/>
            <person name="Guillou S."/>
            <person name="Cros-Aarteil S."/>
            <person name="Calhoun S."/>
            <person name="Haridas S."/>
            <person name="Kuo A."/>
            <person name="Pangilinan J."/>
            <person name="Riley R."/>
            <person name="Labutti K."/>
            <person name="Andreopoulos B."/>
            <person name="Lipzen A."/>
            <person name="Chen C."/>
            <person name="Yanf M."/>
            <person name="Daum C."/>
            <person name="Ng V."/>
            <person name="Clum A."/>
            <person name="Steindorff A."/>
            <person name="Ohm R."/>
            <person name="Martin F."/>
            <person name="Silar P."/>
            <person name="Natvig D."/>
            <person name="Lalanne C."/>
            <person name="Gautier V."/>
            <person name="Ament-Velasquez S.L."/>
            <person name="Kruys A."/>
            <person name="Hutchinson M.I."/>
            <person name="Powell A.J."/>
            <person name="Barry K."/>
            <person name="Miller A.N."/>
            <person name="Grigoriev I.V."/>
            <person name="Debuchy R."/>
            <person name="Gladieux P."/>
            <person name="Thoren M.H."/>
            <person name="Johannesson H."/>
        </authorList>
    </citation>
    <scope>NUCLEOTIDE SEQUENCE</scope>
    <source>
        <strain evidence="3">PSN324</strain>
    </source>
</reference>
<proteinExistence type="inferred from homology"/>
<feature type="region of interest" description="Disordered" evidence="2">
    <location>
        <begin position="296"/>
        <end position="366"/>
    </location>
</feature>
<comment type="caution">
    <text evidence="3">The sequence shown here is derived from an EMBL/GenBank/DDBJ whole genome shotgun (WGS) entry which is preliminary data.</text>
</comment>
<dbReference type="GO" id="GO:0005684">
    <property type="term" value="C:U2-type spliceosomal complex"/>
    <property type="evidence" value="ECO:0007669"/>
    <property type="project" value="TreeGrafter"/>
</dbReference>
<dbReference type="GO" id="GO:0000398">
    <property type="term" value="P:mRNA splicing, via spliceosome"/>
    <property type="evidence" value="ECO:0007669"/>
    <property type="project" value="InterPro"/>
</dbReference>
<dbReference type="InterPro" id="IPR007590">
    <property type="entry name" value="Saf4/Yju2"/>
</dbReference>
<feature type="compositionally biased region" description="Low complexity" evidence="2">
    <location>
        <begin position="298"/>
        <end position="313"/>
    </location>
</feature>
<comment type="similarity">
    <text evidence="1">Belongs to the CWC16 family.</text>
</comment>
<evidence type="ECO:0000313" key="3">
    <source>
        <dbReference type="EMBL" id="KAK4461808.1"/>
    </source>
</evidence>
<evidence type="ECO:0000256" key="2">
    <source>
        <dbReference type="SAM" id="MobiDB-lite"/>
    </source>
</evidence>
<evidence type="ECO:0000256" key="1">
    <source>
        <dbReference type="ARBA" id="ARBA00005595"/>
    </source>
</evidence>
<name>A0AAV9HM43_9PEZI</name>
<sequence length="366" mass="40450">MQGFNMGRYVPPEHEGVISGNRLNKSHPLGQRARKPGCLVVRFEMPFPIWCAACPQPTIIGQGVRFNAEKKKTGSYYSTPIYSFTLKHAACGGTIVIQTDPKNTEYEIVSGARRRDLGAAQGDGSILTPREKEESRSTAISMLEKTISDRERLFDANLRIEELQDALGRHWDDPYEQNRRLRKAFRAGRHEREKNAAVAENLKERMSLGIELLPESEDDTRRAGLIDFGPQDDREDLKVLARPLFSAAAAKGKPEGKTNQKKRGMLKSEVALKKIEQQLVSEIVSNTRAARDPFLGFGSSPSSALGPKGLLPGLKKRKRAAEDEAAREASEPPLQKEGEQPKKEPPTKSVAGSTVAALVSYDSDSE</sequence>
<protein>
    <submittedName>
        <fullName evidence="3">CWC16 protein</fullName>
    </submittedName>
</protein>
<dbReference type="GO" id="GO:0071014">
    <property type="term" value="C:post-mRNA release spliceosomal complex"/>
    <property type="evidence" value="ECO:0007669"/>
    <property type="project" value="TreeGrafter"/>
</dbReference>
<dbReference type="AlphaFoldDB" id="A0AAV9HM43"/>
<keyword evidence="4" id="KW-1185">Reference proteome</keyword>
<dbReference type="Proteomes" id="UP001321749">
    <property type="component" value="Unassembled WGS sequence"/>
</dbReference>
<evidence type="ECO:0000313" key="4">
    <source>
        <dbReference type="Proteomes" id="UP001321749"/>
    </source>
</evidence>
<dbReference type="PANTHER" id="PTHR12111">
    <property type="entry name" value="SPLICING FACTOR YJU2"/>
    <property type="match status" value="1"/>
</dbReference>
<accession>A0AAV9HM43</accession>
<organism evidence="3 4">
    <name type="scientific">Cladorrhinum samala</name>
    <dbReference type="NCBI Taxonomy" id="585594"/>
    <lineage>
        <taxon>Eukaryota</taxon>
        <taxon>Fungi</taxon>
        <taxon>Dikarya</taxon>
        <taxon>Ascomycota</taxon>
        <taxon>Pezizomycotina</taxon>
        <taxon>Sordariomycetes</taxon>
        <taxon>Sordariomycetidae</taxon>
        <taxon>Sordariales</taxon>
        <taxon>Podosporaceae</taxon>
        <taxon>Cladorrhinum</taxon>
    </lineage>
</organism>
<gene>
    <name evidence="3" type="ORF">QBC42DRAFT_269208</name>
</gene>
<dbReference type="EMBL" id="MU864983">
    <property type="protein sequence ID" value="KAK4461808.1"/>
    <property type="molecule type" value="Genomic_DNA"/>
</dbReference>
<feature type="compositionally biased region" description="Basic and acidic residues" evidence="2">
    <location>
        <begin position="320"/>
        <end position="346"/>
    </location>
</feature>
<dbReference type="Pfam" id="PF04502">
    <property type="entry name" value="Saf4_Yju2"/>
    <property type="match status" value="1"/>
</dbReference>